<evidence type="ECO:0000256" key="9">
    <source>
        <dbReference type="ARBA" id="ARBA00022827"/>
    </source>
</evidence>
<keyword evidence="6" id="KW-0475">Mercuric resistance</keyword>
<evidence type="ECO:0000256" key="8">
    <source>
        <dbReference type="ARBA" id="ARBA00022723"/>
    </source>
</evidence>
<dbReference type="PANTHER" id="PTHR43014:SF4">
    <property type="entry name" value="PYRIDINE NUCLEOTIDE-DISULFIDE OXIDOREDUCTASE RCLA-RELATED"/>
    <property type="match status" value="1"/>
</dbReference>
<dbReference type="SUPFAM" id="SSF55424">
    <property type="entry name" value="FAD/NAD-linked reductases, dimerisation (C-terminal) domain"/>
    <property type="match status" value="1"/>
</dbReference>
<dbReference type="InterPro" id="IPR004099">
    <property type="entry name" value="Pyr_nucl-diS_OxRdtase_dimer"/>
</dbReference>
<keyword evidence="12" id="KW-0560">Oxidoreductase</keyword>
<evidence type="ECO:0000256" key="15">
    <source>
        <dbReference type="ARBA" id="ARBA00031725"/>
    </source>
</evidence>
<evidence type="ECO:0000256" key="13">
    <source>
        <dbReference type="ARBA" id="ARBA00023157"/>
    </source>
</evidence>
<dbReference type="InterPro" id="IPR012999">
    <property type="entry name" value="Pyr_OxRdtase_I_AS"/>
</dbReference>
<dbReference type="PIRSF" id="PIRSF000350">
    <property type="entry name" value="Mercury_reductase_MerA"/>
    <property type="match status" value="1"/>
</dbReference>
<gene>
    <name evidence="19" type="ORF">LCGC14_0925040</name>
</gene>
<dbReference type="SUPFAM" id="SSF51905">
    <property type="entry name" value="FAD/NAD(P)-binding domain"/>
    <property type="match status" value="1"/>
</dbReference>
<dbReference type="PROSITE" id="PS00076">
    <property type="entry name" value="PYRIDINE_REDOX_1"/>
    <property type="match status" value="1"/>
</dbReference>
<dbReference type="InterPro" id="IPR016156">
    <property type="entry name" value="FAD/NAD-linked_Rdtase_dimer_sf"/>
</dbReference>
<dbReference type="GO" id="GO:0050787">
    <property type="term" value="P:detoxification of mercury ion"/>
    <property type="evidence" value="ECO:0007669"/>
    <property type="project" value="InterPro"/>
</dbReference>
<keyword evidence="9" id="KW-0274">FAD</keyword>
<dbReference type="GO" id="GO:0016668">
    <property type="term" value="F:oxidoreductase activity, acting on a sulfur group of donors, NAD(P) as acceptor"/>
    <property type="evidence" value="ECO:0007669"/>
    <property type="project" value="InterPro"/>
</dbReference>
<evidence type="ECO:0000256" key="10">
    <source>
        <dbReference type="ARBA" id="ARBA00022857"/>
    </source>
</evidence>
<evidence type="ECO:0000256" key="1">
    <source>
        <dbReference type="ARBA" id="ARBA00001974"/>
    </source>
</evidence>
<sequence>MEKYDLIIIGGGAAGFAAAMKANDLKIKALMVNNNTIGLGGTCVNVGCVPTKYLLNIGDLINESRNQRFEGIKSSISVSFQKVIEGKNNLIKQLQLDKYENVLKKLPNVDLVEGNAKFISHSEIQVDNQTTFQAKNFIIATGSSSFIPLIKGIEQVDYITNIEALQLKKLPNSMIVLGGGALGVEFAQLFSRFGTKVYLFEMLDSIVPNEEPEISKYLKDYLQEEGIEIYTNAKIIELENEGNKKVIKVLHNNDELTFKAEHILIAAGRKPNTHNLGLEKIGINLGKKGQIIVDEFMKAGENIWAAGDVIGEPMLETIAAREGMIATNNALSEEKIKMDYRIAPHAIFTNPQVGSVGFTDLQANQLEYDCRCNTIPIGFVAKSKILNDDRGVLKIVINRKTEEILGIHILSTNAADLIHEGVMIIKNHMTLDDVISTIHVFPTLSEAIKLTAQSFKRDISVISCCIE</sequence>
<dbReference type="PANTHER" id="PTHR43014">
    <property type="entry name" value="MERCURIC REDUCTASE"/>
    <property type="match status" value="1"/>
</dbReference>
<dbReference type="Gene3D" id="3.30.390.30">
    <property type="match status" value="1"/>
</dbReference>
<keyword evidence="14" id="KW-0676">Redox-active center</keyword>
<evidence type="ECO:0000256" key="5">
    <source>
        <dbReference type="ARBA" id="ARBA00014791"/>
    </source>
</evidence>
<evidence type="ECO:0000256" key="4">
    <source>
        <dbReference type="ARBA" id="ARBA00012661"/>
    </source>
</evidence>
<dbReference type="InterPro" id="IPR021179">
    <property type="entry name" value="Mercury_reductase_MerA"/>
</dbReference>
<dbReference type="GO" id="GO:0050660">
    <property type="term" value="F:flavin adenine dinucleotide binding"/>
    <property type="evidence" value="ECO:0007669"/>
    <property type="project" value="InterPro"/>
</dbReference>
<keyword evidence="8" id="KW-0479">Metal-binding</keyword>
<dbReference type="Gene3D" id="3.50.50.60">
    <property type="entry name" value="FAD/NAD(P)-binding domain"/>
    <property type="match status" value="2"/>
</dbReference>
<keyword evidence="13" id="KW-1015">Disulfide bond</keyword>
<proteinExistence type="inferred from homology"/>
<name>A0A0F9PAD7_9ZZZZ</name>
<keyword evidence="11" id="KW-0476">Mercury</keyword>
<evidence type="ECO:0000256" key="16">
    <source>
        <dbReference type="ARBA" id="ARBA00048984"/>
    </source>
</evidence>
<comment type="catalytic activity">
    <reaction evidence="16">
        <text>Hg + NADP(+) + H(+) = Hg(2+) + NADPH</text>
        <dbReference type="Rhea" id="RHEA:23856"/>
        <dbReference type="ChEBI" id="CHEBI:15378"/>
        <dbReference type="ChEBI" id="CHEBI:16170"/>
        <dbReference type="ChEBI" id="CHEBI:16793"/>
        <dbReference type="ChEBI" id="CHEBI:57783"/>
        <dbReference type="ChEBI" id="CHEBI:58349"/>
        <dbReference type="EC" id="1.16.1.1"/>
    </reaction>
</comment>
<reference evidence="19" key="1">
    <citation type="journal article" date="2015" name="Nature">
        <title>Complex archaea that bridge the gap between prokaryotes and eukaryotes.</title>
        <authorList>
            <person name="Spang A."/>
            <person name="Saw J.H."/>
            <person name="Jorgensen S.L."/>
            <person name="Zaremba-Niedzwiedzka K."/>
            <person name="Martijn J."/>
            <person name="Lind A.E."/>
            <person name="van Eijk R."/>
            <person name="Schleper C."/>
            <person name="Guy L."/>
            <person name="Ettema T.J."/>
        </authorList>
    </citation>
    <scope>NUCLEOTIDE SEQUENCE</scope>
</reference>
<evidence type="ECO:0000256" key="7">
    <source>
        <dbReference type="ARBA" id="ARBA00022630"/>
    </source>
</evidence>
<dbReference type="NCBIfam" id="TIGR02053">
    <property type="entry name" value="MerA"/>
    <property type="match status" value="1"/>
</dbReference>
<dbReference type="InterPro" id="IPR036188">
    <property type="entry name" value="FAD/NAD-bd_sf"/>
</dbReference>
<dbReference type="FunFam" id="3.30.390.30:FF:000001">
    <property type="entry name" value="Dihydrolipoyl dehydrogenase"/>
    <property type="match status" value="1"/>
</dbReference>
<dbReference type="PRINTS" id="PR00368">
    <property type="entry name" value="FADPNR"/>
</dbReference>
<dbReference type="EC" id="1.16.1.1" evidence="4"/>
<evidence type="ECO:0000259" key="17">
    <source>
        <dbReference type="Pfam" id="PF02852"/>
    </source>
</evidence>
<dbReference type="PRINTS" id="PR00411">
    <property type="entry name" value="PNDRDTASEI"/>
</dbReference>
<feature type="domain" description="Pyridine nucleotide-disulphide oxidoreductase dimerisation" evidence="17">
    <location>
        <begin position="344"/>
        <end position="450"/>
    </location>
</feature>
<accession>A0A0F9PAD7</accession>
<comment type="similarity">
    <text evidence="2">Belongs to the class-I pyridine nucleotide-disulfide oxidoreductase family.</text>
</comment>
<evidence type="ECO:0000256" key="6">
    <source>
        <dbReference type="ARBA" id="ARBA00022466"/>
    </source>
</evidence>
<dbReference type="EMBL" id="LAZR01003145">
    <property type="protein sequence ID" value="KKN21477.1"/>
    <property type="molecule type" value="Genomic_DNA"/>
</dbReference>
<dbReference type="GO" id="GO:0003955">
    <property type="term" value="F:NAD(P)H dehydrogenase (quinone) activity"/>
    <property type="evidence" value="ECO:0007669"/>
    <property type="project" value="TreeGrafter"/>
</dbReference>
<evidence type="ECO:0000256" key="12">
    <source>
        <dbReference type="ARBA" id="ARBA00023002"/>
    </source>
</evidence>
<comment type="subunit">
    <text evidence="3">Homodimer.</text>
</comment>
<dbReference type="GO" id="GO:0050661">
    <property type="term" value="F:NADP binding"/>
    <property type="evidence" value="ECO:0007669"/>
    <property type="project" value="InterPro"/>
</dbReference>
<comment type="cofactor">
    <cofactor evidence="1">
        <name>FAD</name>
        <dbReference type="ChEBI" id="CHEBI:57692"/>
    </cofactor>
</comment>
<evidence type="ECO:0000256" key="14">
    <source>
        <dbReference type="ARBA" id="ARBA00023284"/>
    </source>
</evidence>
<dbReference type="AlphaFoldDB" id="A0A0F9PAD7"/>
<evidence type="ECO:0000259" key="18">
    <source>
        <dbReference type="Pfam" id="PF07992"/>
    </source>
</evidence>
<dbReference type="GO" id="GO:0016152">
    <property type="term" value="F:mercury (II) reductase (NADP+) activity"/>
    <property type="evidence" value="ECO:0007669"/>
    <property type="project" value="UniProtKB-EC"/>
</dbReference>
<dbReference type="InterPro" id="IPR001100">
    <property type="entry name" value="Pyr_nuc-diS_OxRdtase"/>
</dbReference>
<evidence type="ECO:0000256" key="11">
    <source>
        <dbReference type="ARBA" id="ARBA00022914"/>
    </source>
</evidence>
<evidence type="ECO:0000313" key="19">
    <source>
        <dbReference type="EMBL" id="KKN21477.1"/>
    </source>
</evidence>
<comment type="caution">
    <text evidence="19">The sequence shown here is derived from an EMBL/GenBank/DDBJ whole genome shotgun (WGS) entry which is preliminary data.</text>
</comment>
<dbReference type="InterPro" id="IPR023753">
    <property type="entry name" value="FAD/NAD-binding_dom"/>
</dbReference>
<evidence type="ECO:0000256" key="3">
    <source>
        <dbReference type="ARBA" id="ARBA00011738"/>
    </source>
</evidence>
<organism evidence="19">
    <name type="scientific">marine sediment metagenome</name>
    <dbReference type="NCBI Taxonomy" id="412755"/>
    <lineage>
        <taxon>unclassified sequences</taxon>
        <taxon>metagenomes</taxon>
        <taxon>ecological metagenomes</taxon>
    </lineage>
</organism>
<feature type="domain" description="FAD/NAD(P)-binding" evidence="18">
    <location>
        <begin position="4"/>
        <end position="323"/>
    </location>
</feature>
<keyword evidence="7" id="KW-0285">Flavoprotein</keyword>
<evidence type="ECO:0000256" key="2">
    <source>
        <dbReference type="ARBA" id="ARBA00007532"/>
    </source>
</evidence>
<keyword evidence="10" id="KW-0521">NADP</keyword>
<dbReference type="Pfam" id="PF07992">
    <property type="entry name" value="Pyr_redox_2"/>
    <property type="match status" value="1"/>
</dbReference>
<dbReference type="GO" id="GO:0045340">
    <property type="term" value="F:mercury ion binding"/>
    <property type="evidence" value="ECO:0007669"/>
    <property type="project" value="InterPro"/>
</dbReference>
<protein>
    <recommendedName>
        <fullName evidence="5">Mercuric reductase</fullName>
        <ecNumber evidence="4">1.16.1.1</ecNumber>
    </recommendedName>
    <alternativeName>
        <fullName evidence="15">Hg(II) reductase</fullName>
    </alternativeName>
</protein>
<dbReference type="Pfam" id="PF02852">
    <property type="entry name" value="Pyr_redox_dim"/>
    <property type="match status" value="1"/>
</dbReference>